<dbReference type="OrthoDB" id="9982951at2"/>
<dbReference type="RefSeq" id="WP_116006630.1">
    <property type="nucleotide sequence ID" value="NZ_QUOU01000001.1"/>
</dbReference>
<dbReference type="EMBL" id="QUOU01000001">
    <property type="protein sequence ID" value="REL25499.1"/>
    <property type="molecule type" value="Genomic_DNA"/>
</dbReference>
<reference evidence="3 4" key="1">
    <citation type="submission" date="2018-08" db="EMBL/GenBank/DDBJ databases">
        <title>Thalassotalea euphylliae genome.</title>
        <authorList>
            <person name="Summers S."/>
            <person name="Rice S.A."/>
            <person name="Freckelton M.L."/>
            <person name="Nedved B.T."/>
            <person name="Hadfield M.G."/>
        </authorList>
    </citation>
    <scope>NUCLEOTIDE SEQUENCE [LARGE SCALE GENOMIC DNA]</scope>
    <source>
        <strain evidence="3 4">H1</strain>
    </source>
</reference>
<feature type="chain" id="PRO_5017728179" evidence="2">
    <location>
        <begin position="28"/>
        <end position="104"/>
    </location>
</feature>
<keyword evidence="2" id="KW-0732">Signal</keyword>
<evidence type="ECO:0000313" key="4">
    <source>
        <dbReference type="Proteomes" id="UP000256478"/>
    </source>
</evidence>
<organism evidence="3 4">
    <name type="scientific">Thalassotalea euphylliae</name>
    <dbReference type="NCBI Taxonomy" id="1655234"/>
    <lineage>
        <taxon>Bacteria</taxon>
        <taxon>Pseudomonadati</taxon>
        <taxon>Pseudomonadota</taxon>
        <taxon>Gammaproteobacteria</taxon>
        <taxon>Alteromonadales</taxon>
        <taxon>Colwelliaceae</taxon>
        <taxon>Thalassotalea</taxon>
    </lineage>
</organism>
<dbReference type="AlphaFoldDB" id="A0A3E0TLQ9"/>
<protein>
    <submittedName>
        <fullName evidence="3">Uncharacterized protein</fullName>
    </submittedName>
</protein>
<dbReference type="Proteomes" id="UP000256478">
    <property type="component" value="Unassembled WGS sequence"/>
</dbReference>
<feature type="region of interest" description="Disordered" evidence="1">
    <location>
        <begin position="81"/>
        <end position="104"/>
    </location>
</feature>
<proteinExistence type="predicted"/>
<name>A0A3E0TLQ9_9GAMM</name>
<feature type="signal peptide" evidence="2">
    <location>
        <begin position="1"/>
        <end position="27"/>
    </location>
</feature>
<feature type="compositionally biased region" description="Basic and acidic residues" evidence="1">
    <location>
        <begin position="94"/>
        <end position="104"/>
    </location>
</feature>
<accession>A0A3E0TLQ9</accession>
<gene>
    <name evidence="3" type="ORF">DXX93_02340</name>
</gene>
<evidence type="ECO:0000313" key="3">
    <source>
        <dbReference type="EMBL" id="REL25499.1"/>
    </source>
</evidence>
<evidence type="ECO:0000256" key="2">
    <source>
        <dbReference type="SAM" id="SignalP"/>
    </source>
</evidence>
<comment type="caution">
    <text evidence="3">The sequence shown here is derived from an EMBL/GenBank/DDBJ whole genome shotgun (WGS) entry which is preliminary data.</text>
</comment>
<sequence length="104" mass="11082">MNKFTNILVGSVMSMSIVAATAQTAHAAETSTEQVITQFVVAQGKQVVANLGEQLQQSIADNIAQFSVEQTFSWSSAEIQVATTADGNDSDNENEPKAESSEEE</sequence>
<evidence type="ECO:0000256" key="1">
    <source>
        <dbReference type="SAM" id="MobiDB-lite"/>
    </source>
</evidence>